<sequence>MQNPLLGFVSFSAENNDKSSIQEEDLKRRSTKKIKTTPADGSHGPISDTVIDDNMEVVNLEGEELTLEGEPSTDHAGEGDADVSHTMHIDDSNQAPNHVTIIEDSNSNSKSTDFGPWMLAKKTLKNKTRVNPPKSRGESQSIPKAIHVANSRFDALNSNMDERSENLKENPQENIPGNENNLKTVGHNQQANSSDSKLPKVVKIRNANGGKNPQSRGKSVPYGNKPVASKPKVKDSAAVQPKIMSNDKEKSSESIELAKDHDRETKELAREKEKDMLQ</sequence>
<evidence type="ECO:0000313" key="3">
    <source>
        <dbReference type="Proteomes" id="UP001372338"/>
    </source>
</evidence>
<feature type="region of interest" description="Disordered" evidence="1">
    <location>
        <begin position="1"/>
        <end position="49"/>
    </location>
</feature>
<keyword evidence="3" id="KW-1185">Reference proteome</keyword>
<dbReference type="AlphaFoldDB" id="A0AAN9E857"/>
<feature type="region of interest" description="Disordered" evidence="1">
    <location>
        <begin position="64"/>
        <end position="278"/>
    </location>
</feature>
<feature type="compositionally biased region" description="Basic and acidic residues" evidence="1">
    <location>
        <begin position="160"/>
        <end position="171"/>
    </location>
</feature>
<accession>A0AAN9E857</accession>
<evidence type="ECO:0000313" key="2">
    <source>
        <dbReference type="EMBL" id="KAK7250691.1"/>
    </source>
</evidence>
<organism evidence="2 3">
    <name type="scientific">Crotalaria pallida</name>
    <name type="common">Smooth rattlebox</name>
    <name type="synonym">Crotalaria striata</name>
    <dbReference type="NCBI Taxonomy" id="3830"/>
    <lineage>
        <taxon>Eukaryota</taxon>
        <taxon>Viridiplantae</taxon>
        <taxon>Streptophyta</taxon>
        <taxon>Embryophyta</taxon>
        <taxon>Tracheophyta</taxon>
        <taxon>Spermatophyta</taxon>
        <taxon>Magnoliopsida</taxon>
        <taxon>eudicotyledons</taxon>
        <taxon>Gunneridae</taxon>
        <taxon>Pentapetalae</taxon>
        <taxon>rosids</taxon>
        <taxon>fabids</taxon>
        <taxon>Fabales</taxon>
        <taxon>Fabaceae</taxon>
        <taxon>Papilionoideae</taxon>
        <taxon>50 kb inversion clade</taxon>
        <taxon>genistoids sensu lato</taxon>
        <taxon>core genistoids</taxon>
        <taxon>Crotalarieae</taxon>
        <taxon>Crotalaria</taxon>
    </lineage>
</organism>
<gene>
    <name evidence="2" type="ORF">RIF29_33281</name>
</gene>
<feature type="compositionally biased region" description="Basic and acidic residues" evidence="1">
    <location>
        <begin position="72"/>
        <end position="91"/>
    </location>
</feature>
<protein>
    <submittedName>
        <fullName evidence="2">Uncharacterized protein</fullName>
    </submittedName>
</protein>
<name>A0AAN9E857_CROPI</name>
<dbReference type="Proteomes" id="UP001372338">
    <property type="component" value="Unassembled WGS sequence"/>
</dbReference>
<reference evidence="2 3" key="1">
    <citation type="submission" date="2024-01" db="EMBL/GenBank/DDBJ databases">
        <title>The genomes of 5 underutilized Papilionoideae crops provide insights into root nodulation and disease resistanc.</title>
        <authorList>
            <person name="Yuan L."/>
        </authorList>
    </citation>
    <scope>NUCLEOTIDE SEQUENCE [LARGE SCALE GENOMIC DNA]</scope>
    <source>
        <strain evidence="2">ZHUSHIDOU_FW_LH</strain>
        <tissue evidence="2">Leaf</tissue>
    </source>
</reference>
<dbReference type="EMBL" id="JAYWIO010000007">
    <property type="protein sequence ID" value="KAK7250691.1"/>
    <property type="molecule type" value="Genomic_DNA"/>
</dbReference>
<feature type="compositionally biased region" description="Basic and acidic residues" evidence="1">
    <location>
        <begin position="15"/>
        <end position="28"/>
    </location>
</feature>
<feature type="compositionally biased region" description="Polar residues" evidence="1">
    <location>
        <begin position="172"/>
        <end position="196"/>
    </location>
</feature>
<feature type="compositionally biased region" description="Basic and acidic residues" evidence="1">
    <location>
        <begin position="245"/>
        <end position="278"/>
    </location>
</feature>
<evidence type="ECO:0000256" key="1">
    <source>
        <dbReference type="SAM" id="MobiDB-lite"/>
    </source>
</evidence>
<feature type="compositionally biased region" description="Polar residues" evidence="1">
    <location>
        <begin position="92"/>
        <end position="112"/>
    </location>
</feature>
<comment type="caution">
    <text evidence="2">The sequence shown here is derived from an EMBL/GenBank/DDBJ whole genome shotgun (WGS) entry which is preliminary data.</text>
</comment>
<proteinExistence type="predicted"/>